<dbReference type="AlphaFoldDB" id="A0A545VAI7"/>
<organism evidence="1 2">
    <name type="scientific">Cordyceps javanica</name>
    <dbReference type="NCBI Taxonomy" id="43265"/>
    <lineage>
        <taxon>Eukaryota</taxon>
        <taxon>Fungi</taxon>
        <taxon>Dikarya</taxon>
        <taxon>Ascomycota</taxon>
        <taxon>Pezizomycotina</taxon>
        <taxon>Sordariomycetes</taxon>
        <taxon>Hypocreomycetidae</taxon>
        <taxon>Hypocreales</taxon>
        <taxon>Cordycipitaceae</taxon>
        <taxon>Cordyceps</taxon>
    </lineage>
</organism>
<evidence type="ECO:0000313" key="2">
    <source>
        <dbReference type="Proteomes" id="UP000315783"/>
    </source>
</evidence>
<name>A0A545VAI7_9HYPO</name>
<sequence length="102" mass="10927">MSWVWPDERASHLGPFLTTSCDLANSSNPAAADHGHPPTPVLRSSLAGNRPALRIVAAASCRDCLGRIAGNGTRGLSSFYCISSKYWWANASITRLTRNGRG</sequence>
<dbReference type="EMBL" id="SPUK01000003">
    <property type="protein sequence ID" value="TQV98747.1"/>
    <property type="molecule type" value="Genomic_DNA"/>
</dbReference>
<comment type="caution">
    <text evidence="1">The sequence shown here is derived from an EMBL/GenBank/DDBJ whole genome shotgun (WGS) entry which is preliminary data.</text>
</comment>
<dbReference type="Proteomes" id="UP000315783">
    <property type="component" value="Unassembled WGS sequence"/>
</dbReference>
<protein>
    <submittedName>
        <fullName evidence="1">Uncharacterized protein</fullName>
    </submittedName>
</protein>
<keyword evidence="2" id="KW-1185">Reference proteome</keyword>
<proteinExistence type="predicted"/>
<gene>
    <name evidence="1" type="ORF">IF1G_02827</name>
</gene>
<evidence type="ECO:0000313" key="1">
    <source>
        <dbReference type="EMBL" id="TQV98747.1"/>
    </source>
</evidence>
<accession>A0A545VAI7</accession>
<reference evidence="1 2" key="1">
    <citation type="journal article" date="2019" name="Appl. Microbiol. Biotechnol.">
        <title>Genome sequence of Isaria javanica and comparative genome analysis insights into family S53 peptidase evolution in fungal entomopathogens.</title>
        <authorList>
            <person name="Lin R."/>
            <person name="Zhang X."/>
            <person name="Xin B."/>
            <person name="Zou M."/>
            <person name="Gao Y."/>
            <person name="Qin F."/>
            <person name="Hu Q."/>
            <person name="Xie B."/>
            <person name="Cheng X."/>
        </authorList>
    </citation>
    <scope>NUCLEOTIDE SEQUENCE [LARGE SCALE GENOMIC DNA]</scope>
    <source>
        <strain evidence="1 2">IJ1G</strain>
    </source>
</reference>